<dbReference type="Proteomes" id="UP000789342">
    <property type="component" value="Unassembled WGS sequence"/>
</dbReference>
<feature type="transmembrane region" description="Helical" evidence="6">
    <location>
        <begin position="296"/>
        <end position="319"/>
    </location>
</feature>
<dbReference type="AlphaFoldDB" id="A0A9N8Z875"/>
<evidence type="ECO:0000256" key="3">
    <source>
        <dbReference type="ARBA" id="ARBA00022989"/>
    </source>
</evidence>
<feature type="transmembrane region" description="Helical" evidence="6">
    <location>
        <begin position="331"/>
        <end position="353"/>
    </location>
</feature>
<protein>
    <submittedName>
        <fullName evidence="7">15749_t:CDS:1</fullName>
    </submittedName>
</protein>
<dbReference type="InterPro" id="IPR003689">
    <property type="entry name" value="ZIP"/>
</dbReference>
<feature type="transmembrane region" description="Helical" evidence="6">
    <location>
        <begin position="59"/>
        <end position="81"/>
    </location>
</feature>
<evidence type="ECO:0000256" key="5">
    <source>
        <dbReference type="SAM" id="MobiDB-lite"/>
    </source>
</evidence>
<evidence type="ECO:0000313" key="7">
    <source>
        <dbReference type="EMBL" id="CAG8472325.1"/>
    </source>
</evidence>
<evidence type="ECO:0000256" key="2">
    <source>
        <dbReference type="ARBA" id="ARBA00022692"/>
    </source>
</evidence>
<dbReference type="PANTHER" id="PTHR11040:SF210">
    <property type="entry name" value="ZINC-REGULATED TRANSPORTER 3"/>
    <property type="match status" value="1"/>
</dbReference>
<evidence type="ECO:0000256" key="1">
    <source>
        <dbReference type="ARBA" id="ARBA00004141"/>
    </source>
</evidence>
<keyword evidence="2 6" id="KW-0812">Transmembrane</keyword>
<gene>
    <name evidence="7" type="ORF">AMORRO_LOCUS1913</name>
</gene>
<comment type="caution">
    <text evidence="7">The sequence shown here is derived from an EMBL/GenBank/DDBJ whole genome shotgun (WGS) entry which is preliminary data.</text>
</comment>
<dbReference type="Pfam" id="PF02535">
    <property type="entry name" value="Zip"/>
    <property type="match status" value="1"/>
</dbReference>
<feature type="transmembrane region" description="Helical" evidence="6">
    <location>
        <begin position="365"/>
        <end position="385"/>
    </location>
</feature>
<reference evidence="7" key="1">
    <citation type="submission" date="2021-06" db="EMBL/GenBank/DDBJ databases">
        <authorList>
            <person name="Kallberg Y."/>
            <person name="Tangrot J."/>
            <person name="Rosling A."/>
        </authorList>
    </citation>
    <scope>NUCLEOTIDE SEQUENCE</scope>
    <source>
        <strain evidence="7">CL551</strain>
    </source>
</reference>
<dbReference type="PANTHER" id="PTHR11040">
    <property type="entry name" value="ZINC/IRON TRANSPORTER"/>
    <property type="match status" value="1"/>
</dbReference>
<proteinExistence type="predicted"/>
<keyword evidence="4 6" id="KW-0472">Membrane</keyword>
<keyword evidence="3 6" id="KW-1133">Transmembrane helix</keyword>
<dbReference type="GO" id="GO:0005385">
    <property type="term" value="F:zinc ion transmembrane transporter activity"/>
    <property type="evidence" value="ECO:0007669"/>
    <property type="project" value="TreeGrafter"/>
</dbReference>
<name>A0A9N8Z875_9GLOM</name>
<comment type="subcellular location">
    <subcellularLocation>
        <location evidence="1">Membrane</location>
        <topology evidence="1">Multi-pass membrane protein</topology>
    </subcellularLocation>
</comment>
<organism evidence="7 8">
    <name type="scientific">Acaulospora morrowiae</name>
    <dbReference type="NCBI Taxonomy" id="94023"/>
    <lineage>
        <taxon>Eukaryota</taxon>
        <taxon>Fungi</taxon>
        <taxon>Fungi incertae sedis</taxon>
        <taxon>Mucoromycota</taxon>
        <taxon>Glomeromycotina</taxon>
        <taxon>Glomeromycetes</taxon>
        <taxon>Diversisporales</taxon>
        <taxon>Acaulosporaceae</taxon>
        <taxon>Acaulospora</taxon>
    </lineage>
</organism>
<sequence length="394" mass="43066">MFNTSDHCDIPEGNNVQGWVLTFASGLACCMGALVVYSDIFFQKFLRTPNVHITQDSSVLVASLSLGAELGTQFFSSFHTLMNESKQHFEKANYSRSYSGLYMIGFYFVGVVSSILINCIIHRYIPEGSALHSHHHDSPESGHKVSMMKSNSLSLQDEERSSLLRSGRLTKIGTSPYGASDDDVTRLEDIRDFNGENGSNECSILVEDESYHHHAQNDRRSPGVDQERSQLMSIGIQTALAISIHKFPEGLITFVSSKVSPSLGMALFLAIALHNISEGITMALPLYMATGSRSKSFIYTSLLGGLSQPLGALVGWFFLKESASECWNHDFVYGALFGAVGGLMAVICIQGMLPPAIRHDKSNGSLVGNYFFLGVMIMGLSSALLNHARISNPQ</sequence>
<feature type="transmembrane region" description="Helical" evidence="6">
    <location>
        <begin position="266"/>
        <end position="290"/>
    </location>
</feature>
<evidence type="ECO:0000256" key="4">
    <source>
        <dbReference type="ARBA" id="ARBA00023136"/>
    </source>
</evidence>
<feature type="region of interest" description="Disordered" evidence="5">
    <location>
        <begin position="131"/>
        <end position="151"/>
    </location>
</feature>
<dbReference type="GO" id="GO:0016020">
    <property type="term" value="C:membrane"/>
    <property type="evidence" value="ECO:0007669"/>
    <property type="project" value="UniProtKB-SubCell"/>
</dbReference>
<keyword evidence="8" id="KW-1185">Reference proteome</keyword>
<dbReference type="EMBL" id="CAJVPV010000749">
    <property type="protein sequence ID" value="CAG8472325.1"/>
    <property type="molecule type" value="Genomic_DNA"/>
</dbReference>
<evidence type="ECO:0000256" key="6">
    <source>
        <dbReference type="SAM" id="Phobius"/>
    </source>
</evidence>
<feature type="transmembrane region" description="Helical" evidence="6">
    <location>
        <begin position="101"/>
        <end position="121"/>
    </location>
</feature>
<feature type="transmembrane region" description="Helical" evidence="6">
    <location>
        <begin position="19"/>
        <end position="38"/>
    </location>
</feature>
<dbReference type="OrthoDB" id="262547at2759"/>
<evidence type="ECO:0000313" key="8">
    <source>
        <dbReference type="Proteomes" id="UP000789342"/>
    </source>
</evidence>
<accession>A0A9N8Z875</accession>